<dbReference type="Proteomes" id="UP000428260">
    <property type="component" value="Chromosome"/>
</dbReference>
<feature type="compositionally biased region" description="Basic and acidic residues" evidence="1">
    <location>
        <begin position="118"/>
        <end position="141"/>
    </location>
</feature>
<evidence type="ECO:0000313" key="2">
    <source>
        <dbReference type="EMBL" id="QGY47724.1"/>
    </source>
</evidence>
<dbReference type="EMBL" id="CP046401">
    <property type="protein sequence ID" value="QGY47724.1"/>
    <property type="molecule type" value="Genomic_DNA"/>
</dbReference>
<dbReference type="RefSeq" id="WP_158871872.1">
    <property type="nucleotide sequence ID" value="NZ_CP046401.1"/>
</dbReference>
<evidence type="ECO:0000313" key="3">
    <source>
        <dbReference type="Proteomes" id="UP000428260"/>
    </source>
</evidence>
<reference evidence="2 3" key="1">
    <citation type="submission" date="2019-11" db="EMBL/GenBank/DDBJ databases">
        <authorList>
            <person name="Zheng R.K."/>
            <person name="Sun C.M."/>
        </authorList>
    </citation>
    <scope>NUCLEOTIDE SEQUENCE [LARGE SCALE GENOMIC DNA]</scope>
    <source>
        <strain evidence="2 3">WC007</strain>
    </source>
</reference>
<accession>A0A6I6KBU0</accession>
<feature type="compositionally biased region" description="Polar residues" evidence="1">
    <location>
        <begin position="100"/>
        <end position="116"/>
    </location>
</feature>
<protein>
    <submittedName>
        <fullName evidence="2">Uncharacterized protein</fullName>
    </submittedName>
</protein>
<keyword evidence="3" id="KW-1185">Reference proteome</keyword>
<name>A0A6I6KBU0_9BACT</name>
<gene>
    <name evidence="2" type="ORF">GM418_29890</name>
</gene>
<dbReference type="AlphaFoldDB" id="A0A6I6KBU0"/>
<dbReference type="KEGG" id="mcos:GM418_29890"/>
<proteinExistence type="predicted"/>
<organism evidence="2 3">
    <name type="scientific">Maribellus comscasis</name>
    <dbReference type="NCBI Taxonomy" id="2681766"/>
    <lineage>
        <taxon>Bacteria</taxon>
        <taxon>Pseudomonadati</taxon>
        <taxon>Bacteroidota</taxon>
        <taxon>Bacteroidia</taxon>
        <taxon>Marinilabiliales</taxon>
        <taxon>Prolixibacteraceae</taxon>
        <taxon>Maribellus</taxon>
    </lineage>
</organism>
<sequence length="161" mass="18662">MNYVKHLNGFFERISGDSCLNPYHISLYLALFRLWNLNRFAGKFRINRTELMVLSKINSVNTYAKCMKELDRWGYIRYSPSANRHSGSEVSCIRFDTGSYTGSDTGNNTGDHTGSDTLFKRENNTKDKQDSPEKFEYGERKKDHKSNGYNVNNDKDYSEPL</sequence>
<evidence type="ECO:0000256" key="1">
    <source>
        <dbReference type="SAM" id="MobiDB-lite"/>
    </source>
</evidence>
<feature type="region of interest" description="Disordered" evidence="1">
    <location>
        <begin position="100"/>
        <end position="161"/>
    </location>
</feature>